<accession>A0A4U6U8I5</accession>
<keyword evidence="1" id="KW-0812">Transmembrane</keyword>
<evidence type="ECO:0000313" key="2">
    <source>
        <dbReference type="EMBL" id="TKW10103.1"/>
    </source>
</evidence>
<keyword evidence="3" id="KW-1185">Reference proteome</keyword>
<feature type="transmembrane region" description="Helical" evidence="1">
    <location>
        <begin position="55"/>
        <end position="75"/>
    </location>
</feature>
<dbReference type="PROSITE" id="PS51257">
    <property type="entry name" value="PROKAR_LIPOPROTEIN"/>
    <property type="match status" value="1"/>
</dbReference>
<evidence type="ECO:0000256" key="1">
    <source>
        <dbReference type="SAM" id="Phobius"/>
    </source>
</evidence>
<keyword evidence="1" id="KW-0472">Membrane</keyword>
<evidence type="ECO:0000313" key="3">
    <source>
        <dbReference type="Proteomes" id="UP000298652"/>
    </source>
</evidence>
<name>A0A4U6U8I5_SETVI</name>
<dbReference type="Gramene" id="TKW10103">
    <property type="protein sequence ID" value="TKW10103"/>
    <property type="gene ID" value="SEVIR_6G139900v2"/>
</dbReference>
<dbReference type="AlphaFoldDB" id="A0A4U6U8I5"/>
<organism evidence="2 3">
    <name type="scientific">Setaria viridis</name>
    <name type="common">Green bristlegrass</name>
    <name type="synonym">Setaria italica subsp. viridis</name>
    <dbReference type="NCBI Taxonomy" id="4556"/>
    <lineage>
        <taxon>Eukaryota</taxon>
        <taxon>Viridiplantae</taxon>
        <taxon>Streptophyta</taxon>
        <taxon>Embryophyta</taxon>
        <taxon>Tracheophyta</taxon>
        <taxon>Spermatophyta</taxon>
        <taxon>Magnoliopsida</taxon>
        <taxon>Liliopsida</taxon>
        <taxon>Poales</taxon>
        <taxon>Poaceae</taxon>
        <taxon>PACMAD clade</taxon>
        <taxon>Panicoideae</taxon>
        <taxon>Panicodae</taxon>
        <taxon>Paniceae</taxon>
        <taxon>Cenchrinae</taxon>
        <taxon>Setaria</taxon>
    </lineage>
</organism>
<feature type="transmembrane region" description="Helical" evidence="1">
    <location>
        <begin position="87"/>
        <end position="104"/>
    </location>
</feature>
<keyword evidence="1" id="KW-1133">Transmembrane helix</keyword>
<proteinExistence type="predicted"/>
<protein>
    <submittedName>
        <fullName evidence="2">Uncharacterized protein</fullName>
    </submittedName>
</protein>
<reference evidence="2" key="1">
    <citation type="submission" date="2019-03" db="EMBL/GenBank/DDBJ databases">
        <title>WGS assembly of Setaria viridis.</title>
        <authorList>
            <person name="Huang P."/>
            <person name="Jenkins J."/>
            <person name="Grimwood J."/>
            <person name="Barry K."/>
            <person name="Healey A."/>
            <person name="Mamidi S."/>
            <person name="Sreedasyam A."/>
            <person name="Shu S."/>
            <person name="Feldman M."/>
            <person name="Wu J."/>
            <person name="Yu Y."/>
            <person name="Chen C."/>
            <person name="Johnson J."/>
            <person name="Rokhsar D."/>
            <person name="Baxter I."/>
            <person name="Schmutz J."/>
            <person name="Brutnell T."/>
            <person name="Kellogg E."/>
        </authorList>
    </citation>
    <scope>NUCLEOTIDE SEQUENCE [LARGE SCALE GENOMIC DNA]</scope>
</reference>
<feature type="transmembrane region" description="Helical" evidence="1">
    <location>
        <begin position="26"/>
        <end position="49"/>
    </location>
</feature>
<sequence>MRDSHRGSTRIHGPTNRIKPSYQGSIGLYALMCACRPCYSIYLLCIHTMYRLVDLYHGIGSIAMFLVAPTLVTIARDSWSVVKNARVVLGLFSIVGYGFAPRVSNGRRQLVTSLSVLRNPPTFRYAINVRKLAVTTPVHL</sequence>
<gene>
    <name evidence="2" type="ORF">SEVIR_6G139900v2</name>
</gene>
<dbReference type="Proteomes" id="UP000298652">
    <property type="component" value="Chromosome 6"/>
</dbReference>
<dbReference type="EMBL" id="CM016557">
    <property type="protein sequence ID" value="TKW10103.1"/>
    <property type="molecule type" value="Genomic_DNA"/>
</dbReference>